<dbReference type="AlphaFoldDB" id="A0A151HYL5"/>
<proteinExistence type="predicted"/>
<sequence>MEEDESSVQANDSVSIPSKKESGYFEENCGDLSDVIFSNYNHYGALLSVDTAGILIINETRRSDHWEESRQGSSFSSGLVEDINDLDVNDSDEAKDDIIIIKHPEETKRDVSETSEIVHSPEGPKEFVYTHEDSSAVLCIPENYEKNIDSQVPVCIHKNSKAVVYIHKSPEIIDCTKDSTNVECATSPSTIVENWNDAEISVCDTGKTISVIDDNDVTSSSYLRIFLFSHKKVFIIHTLLIR</sequence>
<dbReference type="EMBL" id="KQ976730">
    <property type="protein sequence ID" value="KYM76482.1"/>
    <property type="molecule type" value="Genomic_DNA"/>
</dbReference>
<evidence type="ECO:0000256" key="1">
    <source>
        <dbReference type="SAM" id="MobiDB-lite"/>
    </source>
</evidence>
<reference evidence="2 3" key="1">
    <citation type="submission" date="2015-09" db="EMBL/GenBank/DDBJ databases">
        <title>Atta colombica WGS genome.</title>
        <authorList>
            <person name="Nygaard S."/>
            <person name="Hu H."/>
            <person name="Boomsma J."/>
            <person name="Zhang G."/>
        </authorList>
    </citation>
    <scope>NUCLEOTIDE SEQUENCE [LARGE SCALE GENOMIC DNA]</scope>
    <source>
        <strain evidence="2">Treedump-2</strain>
        <tissue evidence="2">Whole body</tissue>
    </source>
</reference>
<accession>A0A151HYL5</accession>
<keyword evidence="3" id="KW-1185">Reference proteome</keyword>
<evidence type="ECO:0000313" key="2">
    <source>
        <dbReference type="EMBL" id="KYM76482.1"/>
    </source>
</evidence>
<protein>
    <submittedName>
        <fullName evidence="2">Uncharacterized protein</fullName>
    </submittedName>
</protein>
<feature type="region of interest" description="Disordered" evidence="1">
    <location>
        <begin position="1"/>
        <end position="23"/>
    </location>
</feature>
<name>A0A151HYL5_9HYME</name>
<organism evidence="2 3">
    <name type="scientific">Atta colombica</name>
    <dbReference type="NCBI Taxonomy" id="520822"/>
    <lineage>
        <taxon>Eukaryota</taxon>
        <taxon>Metazoa</taxon>
        <taxon>Ecdysozoa</taxon>
        <taxon>Arthropoda</taxon>
        <taxon>Hexapoda</taxon>
        <taxon>Insecta</taxon>
        <taxon>Pterygota</taxon>
        <taxon>Neoptera</taxon>
        <taxon>Endopterygota</taxon>
        <taxon>Hymenoptera</taxon>
        <taxon>Apocrita</taxon>
        <taxon>Aculeata</taxon>
        <taxon>Formicoidea</taxon>
        <taxon>Formicidae</taxon>
        <taxon>Myrmicinae</taxon>
        <taxon>Atta</taxon>
    </lineage>
</organism>
<dbReference type="Proteomes" id="UP000078540">
    <property type="component" value="Unassembled WGS sequence"/>
</dbReference>
<feature type="compositionally biased region" description="Polar residues" evidence="1">
    <location>
        <begin position="7"/>
        <end position="16"/>
    </location>
</feature>
<gene>
    <name evidence="2" type="ORF">ALC53_13197</name>
</gene>
<evidence type="ECO:0000313" key="3">
    <source>
        <dbReference type="Proteomes" id="UP000078540"/>
    </source>
</evidence>
<dbReference type="STRING" id="520822.A0A151HYL5"/>